<name>A0ABN7PJC6_TIMPD</name>
<keyword evidence="2" id="KW-1185">Reference proteome</keyword>
<protein>
    <submittedName>
        <fullName evidence="1">Uncharacterized protein</fullName>
    </submittedName>
</protein>
<sequence length="97" mass="10996">MAAWFRASFSLAIDRTADDGGDCDTFKERIQHVQGLSDSDGHMFSPIELDITTMLPLDLPQLDWYNYDLMPKKMKITNTTHTGDFSTSALFMKTMTP</sequence>
<dbReference type="Proteomes" id="UP001153148">
    <property type="component" value="Unassembled WGS sequence"/>
</dbReference>
<organism evidence="1 2">
    <name type="scientific">Timema podura</name>
    <name type="common">Walking stick</name>
    <dbReference type="NCBI Taxonomy" id="61482"/>
    <lineage>
        <taxon>Eukaryota</taxon>
        <taxon>Metazoa</taxon>
        <taxon>Ecdysozoa</taxon>
        <taxon>Arthropoda</taxon>
        <taxon>Hexapoda</taxon>
        <taxon>Insecta</taxon>
        <taxon>Pterygota</taxon>
        <taxon>Neoptera</taxon>
        <taxon>Polyneoptera</taxon>
        <taxon>Phasmatodea</taxon>
        <taxon>Timematodea</taxon>
        <taxon>Timematoidea</taxon>
        <taxon>Timematidae</taxon>
        <taxon>Timema</taxon>
    </lineage>
</organism>
<gene>
    <name evidence="1" type="ORF">TPAB3V08_LOCUS13118</name>
</gene>
<evidence type="ECO:0000313" key="2">
    <source>
        <dbReference type="Proteomes" id="UP001153148"/>
    </source>
</evidence>
<reference evidence="1" key="1">
    <citation type="submission" date="2021-03" db="EMBL/GenBank/DDBJ databases">
        <authorList>
            <person name="Tran Van P."/>
        </authorList>
    </citation>
    <scope>NUCLEOTIDE SEQUENCE</scope>
</reference>
<dbReference type="EMBL" id="CAJPIN010051208">
    <property type="protein sequence ID" value="CAG2066175.1"/>
    <property type="molecule type" value="Genomic_DNA"/>
</dbReference>
<comment type="caution">
    <text evidence="1">The sequence shown here is derived from an EMBL/GenBank/DDBJ whole genome shotgun (WGS) entry which is preliminary data.</text>
</comment>
<proteinExistence type="predicted"/>
<accession>A0ABN7PJC6</accession>
<evidence type="ECO:0000313" key="1">
    <source>
        <dbReference type="EMBL" id="CAG2066175.1"/>
    </source>
</evidence>